<name>A0A9P6ZRP3_9AGAM</name>
<dbReference type="AlphaFoldDB" id="A0A9P6ZRP3"/>
<proteinExistence type="predicted"/>
<feature type="region of interest" description="Disordered" evidence="1">
    <location>
        <begin position="16"/>
        <end position="52"/>
    </location>
</feature>
<comment type="caution">
    <text evidence="2">The sequence shown here is derived from an EMBL/GenBank/DDBJ whole genome shotgun (WGS) entry which is preliminary data.</text>
</comment>
<evidence type="ECO:0000313" key="3">
    <source>
        <dbReference type="Proteomes" id="UP000714275"/>
    </source>
</evidence>
<evidence type="ECO:0000256" key="1">
    <source>
        <dbReference type="SAM" id="MobiDB-lite"/>
    </source>
</evidence>
<dbReference type="EMBL" id="JABBWD010000035">
    <property type="protein sequence ID" value="KAG1775236.1"/>
    <property type="molecule type" value="Genomic_DNA"/>
</dbReference>
<evidence type="ECO:0000313" key="2">
    <source>
        <dbReference type="EMBL" id="KAG1775236.1"/>
    </source>
</evidence>
<protein>
    <submittedName>
        <fullName evidence="2">Uncharacterized protein</fullName>
    </submittedName>
</protein>
<dbReference type="Proteomes" id="UP000714275">
    <property type="component" value="Unassembled WGS sequence"/>
</dbReference>
<accession>A0A9P6ZRP3</accession>
<reference evidence="2" key="1">
    <citation type="journal article" date="2020" name="New Phytol.">
        <title>Comparative genomics reveals dynamic genome evolution in host specialist ectomycorrhizal fungi.</title>
        <authorList>
            <person name="Lofgren L.A."/>
            <person name="Nguyen N.H."/>
            <person name="Vilgalys R."/>
            <person name="Ruytinx J."/>
            <person name="Liao H.L."/>
            <person name="Branco S."/>
            <person name="Kuo A."/>
            <person name="LaButti K."/>
            <person name="Lipzen A."/>
            <person name="Andreopoulos W."/>
            <person name="Pangilinan J."/>
            <person name="Riley R."/>
            <person name="Hundley H."/>
            <person name="Na H."/>
            <person name="Barry K."/>
            <person name="Grigoriev I.V."/>
            <person name="Stajich J.E."/>
            <person name="Kennedy P.G."/>
        </authorList>
    </citation>
    <scope>NUCLEOTIDE SEQUENCE</scope>
    <source>
        <strain evidence="2">DOB743</strain>
    </source>
</reference>
<keyword evidence="3" id="KW-1185">Reference proteome</keyword>
<organism evidence="2 3">
    <name type="scientific">Suillus placidus</name>
    <dbReference type="NCBI Taxonomy" id="48579"/>
    <lineage>
        <taxon>Eukaryota</taxon>
        <taxon>Fungi</taxon>
        <taxon>Dikarya</taxon>
        <taxon>Basidiomycota</taxon>
        <taxon>Agaricomycotina</taxon>
        <taxon>Agaricomycetes</taxon>
        <taxon>Agaricomycetidae</taxon>
        <taxon>Boletales</taxon>
        <taxon>Suillineae</taxon>
        <taxon>Suillaceae</taxon>
        <taxon>Suillus</taxon>
    </lineage>
</organism>
<gene>
    <name evidence="2" type="ORF">EV702DRAFT_1236291</name>
</gene>
<sequence length="130" mass="14363">MADASDMQVGRSHRFIPSRDYGQHTIPHPPSTNGVPQQPPHLPNQRSPGLPLQNPSCSFWSYPPPPSLLLPTHADLVVVSSGITGTSVSCYVGSERCMFWGDWEKRQAYLIMIKCDHGQVVIQRIKVSAS</sequence>